<comment type="caution">
    <text evidence="2">The sequence shown here is derived from an EMBL/GenBank/DDBJ whole genome shotgun (WGS) entry which is preliminary data.</text>
</comment>
<feature type="region of interest" description="Disordered" evidence="1">
    <location>
        <begin position="1"/>
        <end position="22"/>
    </location>
</feature>
<protein>
    <submittedName>
        <fullName evidence="2">Uncharacterized protein</fullName>
    </submittedName>
</protein>
<dbReference type="AlphaFoldDB" id="A0A8X6HP43"/>
<sequence>MQPVEGSRKKRKKWNRKNKERKKLPMELIDHWVVLGPSARSLQRAEGFPDDFSLPWLKLTNGSVSAPPPHGPVLVYWYCITETRTEALTLLCKPTTSTMFCYKSREKCSGNSS</sequence>
<evidence type="ECO:0000313" key="2">
    <source>
        <dbReference type="EMBL" id="GFR27344.1"/>
    </source>
</evidence>
<proteinExistence type="predicted"/>
<evidence type="ECO:0000256" key="1">
    <source>
        <dbReference type="SAM" id="MobiDB-lite"/>
    </source>
</evidence>
<reference evidence="2" key="1">
    <citation type="submission" date="2020-07" db="EMBL/GenBank/DDBJ databases">
        <title>Multicomponent nature underlies the extraordinary mechanical properties of spider dragline silk.</title>
        <authorList>
            <person name="Kono N."/>
            <person name="Nakamura H."/>
            <person name="Mori M."/>
            <person name="Yoshida Y."/>
            <person name="Ohtoshi R."/>
            <person name="Malay A.D."/>
            <person name="Moran D.A.P."/>
            <person name="Tomita M."/>
            <person name="Numata K."/>
            <person name="Arakawa K."/>
        </authorList>
    </citation>
    <scope>NUCLEOTIDE SEQUENCE</scope>
</reference>
<dbReference type="Proteomes" id="UP000887116">
    <property type="component" value="Unassembled WGS sequence"/>
</dbReference>
<organism evidence="2 3">
    <name type="scientific">Trichonephila clavata</name>
    <name type="common">Joro spider</name>
    <name type="synonym">Nephila clavata</name>
    <dbReference type="NCBI Taxonomy" id="2740835"/>
    <lineage>
        <taxon>Eukaryota</taxon>
        <taxon>Metazoa</taxon>
        <taxon>Ecdysozoa</taxon>
        <taxon>Arthropoda</taxon>
        <taxon>Chelicerata</taxon>
        <taxon>Arachnida</taxon>
        <taxon>Araneae</taxon>
        <taxon>Araneomorphae</taxon>
        <taxon>Entelegynae</taxon>
        <taxon>Araneoidea</taxon>
        <taxon>Nephilidae</taxon>
        <taxon>Trichonephila</taxon>
    </lineage>
</organism>
<gene>
    <name evidence="2" type="ORF">TNCT_249321</name>
</gene>
<name>A0A8X6HP43_TRICU</name>
<accession>A0A8X6HP43</accession>
<feature type="compositionally biased region" description="Basic residues" evidence="1">
    <location>
        <begin position="8"/>
        <end position="22"/>
    </location>
</feature>
<keyword evidence="3" id="KW-1185">Reference proteome</keyword>
<dbReference type="EMBL" id="BMAO01018947">
    <property type="protein sequence ID" value="GFR27344.1"/>
    <property type="molecule type" value="Genomic_DNA"/>
</dbReference>
<evidence type="ECO:0000313" key="3">
    <source>
        <dbReference type="Proteomes" id="UP000887116"/>
    </source>
</evidence>